<dbReference type="AlphaFoldDB" id="A0A0L0BUU2"/>
<dbReference type="PANTHER" id="PTHR45832:SF22">
    <property type="entry name" value="SERINE_THREONINE-PROTEIN KINASE SAMKA-RELATED"/>
    <property type="match status" value="1"/>
</dbReference>
<evidence type="ECO:0000256" key="3">
    <source>
        <dbReference type="ARBA" id="ARBA00022741"/>
    </source>
</evidence>
<dbReference type="PROSITE" id="PS00107">
    <property type="entry name" value="PROTEIN_KINASE_ATP"/>
    <property type="match status" value="1"/>
</dbReference>
<dbReference type="InterPro" id="IPR051931">
    <property type="entry name" value="PAK3-like"/>
</dbReference>
<dbReference type="PANTHER" id="PTHR45832">
    <property type="entry name" value="SERINE/THREONINE-PROTEIN KINASE SAMKA-RELATED-RELATED"/>
    <property type="match status" value="1"/>
</dbReference>
<dbReference type="GO" id="GO:0005524">
    <property type="term" value="F:ATP binding"/>
    <property type="evidence" value="ECO:0007669"/>
    <property type="project" value="UniProtKB-UniRule"/>
</dbReference>
<dbReference type="GO" id="GO:0004674">
    <property type="term" value="F:protein serine/threonine kinase activity"/>
    <property type="evidence" value="ECO:0007669"/>
    <property type="project" value="UniProtKB-EC"/>
</dbReference>
<evidence type="ECO:0000259" key="7">
    <source>
        <dbReference type="PROSITE" id="PS50011"/>
    </source>
</evidence>
<sequence>MPPSPVIPSPGSSTPSLKSKPPPRPAPAPPLGVKSAVTQSEQVAEGVVHREFRAERPAPAPPTAKAIPRAETSNMVSGRKLSEAPSPNAKRLNDRQLPSRSPVPTAPNVSAAAQSYMAPKPQSHHMLQNRSKSSAGSNASLGSQVMPLNPKSPQQRHIQDQHAAADHASQASAPTHYQLPPKNKLYQQPALAAAQPSVSTLTQAQFERKLDEQRYKESLERQQQHENAQSQRKLPTKDYSSSKSSKKPTEADLEKEAELRKLDRALSSKQSRDTGPRSREQELAAQRRLEAKQRRDQEMLAQLAKICTPLDPTVLYKNLSKIGQGASGGVYIADTVLDKSKVAVKQMRLSKQPKKDLIANEILVMKRSRHPNIVNFRDAYIFRGDLWIVMDYMEGGSLTDIIAHSMMTESQIGAVCRETLKGLLHLHNNGVIHRDIKSDNILLSLKGDIKLTDFGYCAQITEGNARRNTLVGTPYWMAPEVITRKDYDSRIDIWSLGIMVIEMIEGEPPYLNEQPVKALYMII</sequence>
<comment type="similarity">
    <text evidence="1">Belongs to the protein kinase superfamily. STE Ser/Thr protein kinase family. STE20 subfamily.</text>
</comment>
<keyword evidence="3 5" id="KW-0547">Nucleotide-binding</keyword>
<dbReference type="Gene3D" id="1.10.510.10">
    <property type="entry name" value="Transferase(Phosphotransferase) domain 1"/>
    <property type="match status" value="1"/>
</dbReference>
<dbReference type="InterPro" id="IPR011009">
    <property type="entry name" value="Kinase-like_dom_sf"/>
</dbReference>
<feature type="binding site" evidence="5">
    <location>
        <position position="345"/>
    </location>
    <ligand>
        <name>ATP</name>
        <dbReference type="ChEBI" id="CHEBI:30616"/>
    </ligand>
</feature>
<feature type="compositionally biased region" description="Basic and acidic residues" evidence="6">
    <location>
        <begin position="215"/>
        <end position="224"/>
    </location>
</feature>
<feature type="non-terminal residue" evidence="8">
    <location>
        <position position="523"/>
    </location>
</feature>
<reference evidence="8 9" key="1">
    <citation type="journal article" date="2015" name="Nat. Commun.">
        <title>Lucilia cuprina genome unlocks parasitic fly biology to underpin future interventions.</title>
        <authorList>
            <person name="Anstead C.A."/>
            <person name="Korhonen P.K."/>
            <person name="Young N.D."/>
            <person name="Hall R.S."/>
            <person name="Jex A.R."/>
            <person name="Murali S.C."/>
            <person name="Hughes D.S."/>
            <person name="Lee S.F."/>
            <person name="Perry T."/>
            <person name="Stroehlein A.J."/>
            <person name="Ansell B.R."/>
            <person name="Breugelmans B."/>
            <person name="Hofmann A."/>
            <person name="Qu J."/>
            <person name="Dugan S."/>
            <person name="Lee S.L."/>
            <person name="Chao H."/>
            <person name="Dinh H."/>
            <person name="Han Y."/>
            <person name="Doddapaneni H.V."/>
            <person name="Worley K.C."/>
            <person name="Muzny D.M."/>
            <person name="Ioannidis P."/>
            <person name="Waterhouse R.M."/>
            <person name="Zdobnov E.M."/>
            <person name="James P.J."/>
            <person name="Bagnall N.H."/>
            <person name="Kotze A.C."/>
            <person name="Gibbs R.A."/>
            <person name="Richards S."/>
            <person name="Batterham P."/>
            <person name="Gasser R.B."/>
        </authorList>
    </citation>
    <scope>NUCLEOTIDE SEQUENCE [LARGE SCALE GENOMIC DNA]</scope>
    <source>
        <strain evidence="8 9">LS</strain>
        <tissue evidence="8">Full body</tissue>
    </source>
</reference>
<evidence type="ECO:0000256" key="5">
    <source>
        <dbReference type="PROSITE-ProRule" id="PRU10141"/>
    </source>
</evidence>
<dbReference type="PROSITE" id="PS00108">
    <property type="entry name" value="PROTEIN_KINASE_ST"/>
    <property type="match status" value="1"/>
</dbReference>
<feature type="compositionally biased region" description="Low complexity" evidence="6">
    <location>
        <begin position="9"/>
        <end position="19"/>
    </location>
</feature>
<feature type="compositionally biased region" description="Pro residues" evidence="6">
    <location>
        <begin position="20"/>
        <end position="30"/>
    </location>
</feature>
<feature type="domain" description="Protein kinase" evidence="7">
    <location>
        <begin position="316"/>
        <end position="523"/>
    </location>
</feature>
<feature type="region of interest" description="Disordered" evidence="6">
    <location>
        <begin position="215"/>
        <end position="291"/>
    </location>
</feature>
<evidence type="ECO:0000256" key="2">
    <source>
        <dbReference type="ARBA" id="ARBA00012513"/>
    </source>
</evidence>
<feature type="compositionally biased region" description="Polar residues" evidence="6">
    <location>
        <begin position="125"/>
        <end position="143"/>
    </location>
</feature>
<dbReference type="CDD" id="cd06614">
    <property type="entry name" value="STKc_PAK"/>
    <property type="match status" value="1"/>
</dbReference>
<dbReference type="InterPro" id="IPR008271">
    <property type="entry name" value="Ser/Thr_kinase_AS"/>
</dbReference>
<name>A0A0L0BUU2_LUCCU</name>
<dbReference type="EMBL" id="JRES01001426">
    <property type="protein sequence ID" value="KNC22984.1"/>
    <property type="molecule type" value="Genomic_DNA"/>
</dbReference>
<feature type="compositionally biased region" description="Basic and acidic residues" evidence="6">
    <location>
        <begin position="47"/>
        <end position="56"/>
    </location>
</feature>
<evidence type="ECO:0000313" key="9">
    <source>
        <dbReference type="Proteomes" id="UP000037069"/>
    </source>
</evidence>
<dbReference type="Proteomes" id="UP000037069">
    <property type="component" value="Unassembled WGS sequence"/>
</dbReference>
<feature type="compositionally biased region" description="Basic and acidic residues" evidence="6">
    <location>
        <begin position="247"/>
        <end position="291"/>
    </location>
</feature>
<dbReference type="OrthoDB" id="1022360at2759"/>
<dbReference type="STRING" id="7375.A0A0L0BUU2"/>
<dbReference type="OMA" id="HIEGQVN"/>
<dbReference type="InterPro" id="IPR000719">
    <property type="entry name" value="Prot_kinase_dom"/>
</dbReference>
<protein>
    <recommendedName>
        <fullName evidence="2">non-specific serine/threonine protein kinase</fullName>
        <ecNumber evidence="2">2.7.11.1</ecNumber>
    </recommendedName>
</protein>
<dbReference type="SUPFAM" id="SSF56112">
    <property type="entry name" value="Protein kinase-like (PK-like)"/>
    <property type="match status" value="1"/>
</dbReference>
<evidence type="ECO:0000313" key="8">
    <source>
        <dbReference type="EMBL" id="KNC22984.1"/>
    </source>
</evidence>
<evidence type="ECO:0000256" key="4">
    <source>
        <dbReference type="ARBA" id="ARBA00022840"/>
    </source>
</evidence>
<gene>
    <name evidence="8" type="ORF">FF38_03816</name>
</gene>
<organism evidence="8 9">
    <name type="scientific">Lucilia cuprina</name>
    <name type="common">Green bottle fly</name>
    <name type="synonym">Australian sheep blowfly</name>
    <dbReference type="NCBI Taxonomy" id="7375"/>
    <lineage>
        <taxon>Eukaryota</taxon>
        <taxon>Metazoa</taxon>
        <taxon>Ecdysozoa</taxon>
        <taxon>Arthropoda</taxon>
        <taxon>Hexapoda</taxon>
        <taxon>Insecta</taxon>
        <taxon>Pterygota</taxon>
        <taxon>Neoptera</taxon>
        <taxon>Endopterygota</taxon>
        <taxon>Diptera</taxon>
        <taxon>Brachycera</taxon>
        <taxon>Muscomorpha</taxon>
        <taxon>Oestroidea</taxon>
        <taxon>Calliphoridae</taxon>
        <taxon>Luciliinae</taxon>
        <taxon>Lucilia</taxon>
    </lineage>
</organism>
<keyword evidence="9" id="KW-1185">Reference proteome</keyword>
<dbReference type="PROSITE" id="PS50011">
    <property type="entry name" value="PROTEIN_KINASE_DOM"/>
    <property type="match status" value="1"/>
</dbReference>
<proteinExistence type="inferred from homology"/>
<evidence type="ECO:0000256" key="6">
    <source>
        <dbReference type="SAM" id="MobiDB-lite"/>
    </source>
</evidence>
<evidence type="ECO:0000256" key="1">
    <source>
        <dbReference type="ARBA" id="ARBA00008874"/>
    </source>
</evidence>
<dbReference type="EC" id="2.7.11.1" evidence="2"/>
<feature type="region of interest" description="Disordered" evidence="6">
    <location>
        <begin position="1"/>
        <end position="183"/>
    </location>
</feature>
<dbReference type="InterPro" id="IPR017441">
    <property type="entry name" value="Protein_kinase_ATP_BS"/>
</dbReference>
<accession>A0A0L0BUU2</accession>
<dbReference type="Gene3D" id="3.30.200.20">
    <property type="entry name" value="Phosphorylase Kinase, domain 1"/>
    <property type="match status" value="1"/>
</dbReference>
<keyword evidence="4 5" id="KW-0067">ATP-binding</keyword>
<comment type="caution">
    <text evidence="8">The sequence shown here is derived from an EMBL/GenBank/DDBJ whole genome shotgun (WGS) entry which is preliminary data.</text>
</comment>
<dbReference type="SMART" id="SM00220">
    <property type="entry name" value="S_TKc"/>
    <property type="match status" value="1"/>
</dbReference>
<dbReference type="Pfam" id="PF00069">
    <property type="entry name" value="Pkinase"/>
    <property type="match status" value="1"/>
</dbReference>